<dbReference type="AlphaFoldDB" id="A0A0G2AMK9"/>
<accession>A0A0G2AMK9</accession>
<evidence type="ECO:0000313" key="2">
    <source>
        <dbReference type="Proteomes" id="UP000033870"/>
    </source>
</evidence>
<evidence type="ECO:0000313" key="1">
    <source>
        <dbReference type="EMBL" id="KKW42552.1"/>
    </source>
</evidence>
<protein>
    <recommendedName>
        <fullName evidence="3">Type II secretion system protein GspG C-terminal domain-containing protein</fullName>
    </recommendedName>
</protein>
<dbReference type="STRING" id="1619044.UY92_C0006G0113"/>
<name>A0A0G2AMK9_9BACT</name>
<reference evidence="1 2" key="1">
    <citation type="journal article" date="2015" name="Nature">
        <title>rRNA introns, odd ribosomes, and small enigmatic genomes across a large radiation of phyla.</title>
        <authorList>
            <person name="Brown C.T."/>
            <person name="Hug L.A."/>
            <person name="Thomas B.C."/>
            <person name="Sharon I."/>
            <person name="Castelle C.J."/>
            <person name="Singh A."/>
            <person name="Wilkins M.J."/>
            <person name="Williams K.H."/>
            <person name="Banfield J.F."/>
        </authorList>
    </citation>
    <scope>NUCLEOTIDE SEQUENCE [LARGE SCALE GENOMIC DNA]</scope>
</reference>
<dbReference type="EMBL" id="LCRX01000006">
    <property type="protein sequence ID" value="KKW42552.1"/>
    <property type="molecule type" value="Genomic_DNA"/>
</dbReference>
<sequence length="164" mass="18678">MKYFTSSVIAIVSLGAIAGLWLVGSPGRARSERFDDRRVEDLKFIQQEILNYWQAKGSLPEKLEALDSDLRGVRIPSDPQTGTPYEFKKQADLSFSLCADFNSSNRDSNRRPDAYAPDPYSPEFPYYSPFGKDAPNWDYTAGRSCFERTIDPDFFKPPVEKSRD</sequence>
<organism evidence="1 2">
    <name type="scientific">Candidatus Magasanikbacteria bacterium GW2011_GWA2_56_11</name>
    <dbReference type="NCBI Taxonomy" id="1619044"/>
    <lineage>
        <taxon>Bacteria</taxon>
        <taxon>Candidatus Magasanikiibacteriota</taxon>
    </lineage>
</organism>
<evidence type="ECO:0008006" key="3">
    <source>
        <dbReference type="Google" id="ProtNLM"/>
    </source>
</evidence>
<comment type="caution">
    <text evidence="1">The sequence shown here is derived from an EMBL/GenBank/DDBJ whole genome shotgun (WGS) entry which is preliminary data.</text>
</comment>
<proteinExistence type="predicted"/>
<dbReference type="Proteomes" id="UP000033870">
    <property type="component" value="Unassembled WGS sequence"/>
</dbReference>
<gene>
    <name evidence="1" type="ORF">UY92_C0006G0113</name>
</gene>